<evidence type="ECO:0000313" key="1">
    <source>
        <dbReference type="EMBL" id="MFC6870041.1"/>
    </source>
</evidence>
<dbReference type="EMBL" id="JBHSXX010000001">
    <property type="protein sequence ID" value="MFC6870041.1"/>
    <property type="molecule type" value="Genomic_DNA"/>
</dbReference>
<reference evidence="2" key="1">
    <citation type="journal article" date="2019" name="Int. J. Syst. Evol. Microbiol.">
        <title>The Global Catalogue of Microorganisms (GCM) 10K type strain sequencing project: providing services to taxonomists for standard genome sequencing and annotation.</title>
        <authorList>
            <consortium name="The Broad Institute Genomics Platform"/>
            <consortium name="The Broad Institute Genome Sequencing Center for Infectious Disease"/>
            <person name="Wu L."/>
            <person name="Ma J."/>
        </authorList>
    </citation>
    <scope>NUCLEOTIDE SEQUENCE [LARGE SCALE GENOMIC DNA]</scope>
    <source>
        <strain evidence="2">KCTC 32255</strain>
    </source>
</reference>
<organism evidence="1 2">
    <name type="scientific">Haloechinothrix salitolerans</name>
    <dbReference type="NCBI Taxonomy" id="926830"/>
    <lineage>
        <taxon>Bacteria</taxon>
        <taxon>Bacillati</taxon>
        <taxon>Actinomycetota</taxon>
        <taxon>Actinomycetes</taxon>
        <taxon>Pseudonocardiales</taxon>
        <taxon>Pseudonocardiaceae</taxon>
        <taxon>Haloechinothrix</taxon>
    </lineage>
</organism>
<gene>
    <name evidence="1" type="ORF">ACFQGD_23135</name>
</gene>
<name>A0ABW2C3Y2_9PSEU</name>
<accession>A0ABW2C3Y2</accession>
<sequence>MAASRRSELRRVRRECTTLLADLRLPDCEDLSALIRHLSEVRGRPLHVVPVSLMASQPCGVWVAATDADWIFYDADTTRAHQEHIILHEIGHMICCHRGGGHLDEDTASAFFPDIDPQLVRDMLARTTYSDEQEQQAEVMAFLLAERLRGSASQESGGDVAARIARSLNHSSHPEPR</sequence>
<dbReference type="RefSeq" id="WP_345394115.1">
    <property type="nucleotide sequence ID" value="NZ_BAABLA010000021.1"/>
</dbReference>
<evidence type="ECO:0008006" key="3">
    <source>
        <dbReference type="Google" id="ProtNLM"/>
    </source>
</evidence>
<proteinExistence type="predicted"/>
<comment type="caution">
    <text evidence="1">The sequence shown here is derived from an EMBL/GenBank/DDBJ whole genome shotgun (WGS) entry which is preliminary data.</text>
</comment>
<dbReference type="Proteomes" id="UP001596337">
    <property type="component" value="Unassembled WGS sequence"/>
</dbReference>
<keyword evidence="2" id="KW-1185">Reference proteome</keyword>
<evidence type="ECO:0000313" key="2">
    <source>
        <dbReference type="Proteomes" id="UP001596337"/>
    </source>
</evidence>
<protein>
    <recommendedName>
        <fullName evidence="3">IrrE N-terminal-like domain-containing protein</fullName>
    </recommendedName>
</protein>